<sequence length="113" mass="12927">VIRVRQRGADGDHMPARDEAEPPGVANDSLDCIVRTSIGSVERFTWLGHMTSRRTELARASKVTHLGKELHNLAVHDPLMHLERHHTWLSLLIQEGRYSNRLSAVIAWKRYAR</sequence>
<name>A0ABU6QSA6_9FABA</name>
<evidence type="ECO:0000313" key="2">
    <source>
        <dbReference type="EMBL" id="MED6114327.1"/>
    </source>
</evidence>
<keyword evidence="3" id="KW-1185">Reference proteome</keyword>
<feature type="compositionally biased region" description="Basic and acidic residues" evidence="1">
    <location>
        <begin position="7"/>
        <end position="20"/>
    </location>
</feature>
<evidence type="ECO:0000313" key="3">
    <source>
        <dbReference type="Proteomes" id="UP001341840"/>
    </source>
</evidence>
<reference evidence="2 3" key="1">
    <citation type="journal article" date="2023" name="Plants (Basel)">
        <title>Bridging the Gap: Combining Genomics and Transcriptomics Approaches to Understand Stylosanthes scabra, an Orphan Legume from the Brazilian Caatinga.</title>
        <authorList>
            <person name="Ferreira-Neto J.R.C."/>
            <person name="da Silva M.D."/>
            <person name="Binneck E."/>
            <person name="de Melo N.F."/>
            <person name="da Silva R.H."/>
            <person name="de Melo A.L.T.M."/>
            <person name="Pandolfi V."/>
            <person name="Bustamante F.O."/>
            <person name="Brasileiro-Vidal A.C."/>
            <person name="Benko-Iseppon A.M."/>
        </authorList>
    </citation>
    <scope>NUCLEOTIDE SEQUENCE [LARGE SCALE GENOMIC DNA]</scope>
    <source>
        <tissue evidence="2">Leaves</tissue>
    </source>
</reference>
<dbReference type="Proteomes" id="UP001341840">
    <property type="component" value="Unassembled WGS sequence"/>
</dbReference>
<evidence type="ECO:0000256" key="1">
    <source>
        <dbReference type="SAM" id="MobiDB-lite"/>
    </source>
</evidence>
<feature type="non-terminal residue" evidence="2">
    <location>
        <position position="1"/>
    </location>
</feature>
<organism evidence="2 3">
    <name type="scientific">Stylosanthes scabra</name>
    <dbReference type="NCBI Taxonomy" id="79078"/>
    <lineage>
        <taxon>Eukaryota</taxon>
        <taxon>Viridiplantae</taxon>
        <taxon>Streptophyta</taxon>
        <taxon>Embryophyta</taxon>
        <taxon>Tracheophyta</taxon>
        <taxon>Spermatophyta</taxon>
        <taxon>Magnoliopsida</taxon>
        <taxon>eudicotyledons</taxon>
        <taxon>Gunneridae</taxon>
        <taxon>Pentapetalae</taxon>
        <taxon>rosids</taxon>
        <taxon>fabids</taxon>
        <taxon>Fabales</taxon>
        <taxon>Fabaceae</taxon>
        <taxon>Papilionoideae</taxon>
        <taxon>50 kb inversion clade</taxon>
        <taxon>dalbergioids sensu lato</taxon>
        <taxon>Dalbergieae</taxon>
        <taxon>Pterocarpus clade</taxon>
        <taxon>Stylosanthes</taxon>
    </lineage>
</organism>
<feature type="region of interest" description="Disordered" evidence="1">
    <location>
        <begin position="1"/>
        <end position="25"/>
    </location>
</feature>
<comment type="caution">
    <text evidence="2">The sequence shown here is derived from an EMBL/GenBank/DDBJ whole genome shotgun (WGS) entry which is preliminary data.</text>
</comment>
<gene>
    <name evidence="2" type="ORF">PIB30_079198</name>
</gene>
<proteinExistence type="predicted"/>
<dbReference type="EMBL" id="JASCZI010001116">
    <property type="protein sequence ID" value="MED6114327.1"/>
    <property type="molecule type" value="Genomic_DNA"/>
</dbReference>
<protein>
    <submittedName>
        <fullName evidence="2">Uncharacterized protein</fullName>
    </submittedName>
</protein>
<accession>A0ABU6QSA6</accession>